<name>A0A9P5PM67_9AGAR</name>
<gene>
    <name evidence="1" type="ORF">BDP27DRAFT_1327333</name>
</gene>
<evidence type="ECO:0000313" key="2">
    <source>
        <dbReference type="Proteomes" id="UP000772434"/>
    </source>
</evidence>
<dbReference type="OrthoDB" id="3349471at2759"/>
<dbReference type="EMBL" id="JADNRY010000061">
    <property type="protein sequence ID" value="KAF9068429.1"/>
    <property type="molecule type" value="Genomic_DNA"/>
</dbReference>
<dbReference type="Gene3D" id="1.10.600.10">
    <property type="entry name" value="Farnesyl Diphosphate Synthase"/>
    <property type="match status" value="1"/>
</dbReference>
<protein>
    <submittedName>
        <fullName evidence="1">Uncharacterized protein</fullName>
    </submittedName>
</protein>
<dbReference type="AlphaFoldDB" id="A0A9P5PM67"/>
<dbReference type="InterPro" id="IPR008949">
    <property type="entry name" value="Isoprenoid_synthase_dom_sf"/>
</dbReference>
<reference evidence="1" key="1">
    <citation type="submission" date="2020-11" db="EMBL/GenBank/DDBJ databases">
        <authorList>
            <consortium name="DOE Joint Genome Institute"/>
            <person name="Ahrendt S."/>
            <person name="Riley R."/>
            <person name="Andreopoulos W."/>
            <person name="Labutti K."/>
            <person name="Pangilinan J."/>
            <person name="Ruiz-Duenas F.J."/>
            <person name="Barrasa J.M."/>
            <person name="Sanchez-Garcia M."/>
            <person name="Camarero S."/>
            <person name="Miyauchi S."/>
            <person name="Serrano A."/>
            <person name="Linde D."/>
            <person name="Babiker R."/>
            <person name="Drula E."/>
            <person name="Ayuso-Fernandez I."/>
            <person name="Pacheco R."/>
            <person name="Padilla G."/>
            <person name="Ferreira P."/>
            <person name="Barriuso J."/>
            <person name="Kellner H."/>
            <person name="Castanera R."/>
            <person name="Alfaro M."/>
            <person name="Ramirez L."/>
            <person name="Pisabarro A.G."/>
            <person name="Kuo A."/>
            <person name="Tritt A."/>
            <person name="Lipzen A."/>
            <person name="He G."/>
            <person name="Yan M."/>
            <person name="Ng V."/>
            <person name="Cullen D."/>
            <person name="Martin F."/>
            <person name="Rosso M.-N."/>
            <person name="Henrissat B."/>
            <person name="Hibbett D."/>
            <person name="Martinez A.T."/>
            <person name="Grigoriev I.V."/>
        </authorList>
    </citation>
    <scope>NUCLEOTIDE SEQUENCE</scope>
    <source>
        <strain evidence="1">AH 40177</strain>
    </source>
</reference>
<evidence type="ECO:0000313" key="1">
    <source>
        <dbReference type="EMBL" id="KAF9068429.1"/>
    </source>
</evidence>
<organism evidence="1 2">
    <name type="scientific">Rhodocollybia butyracea</name>
    <dbReference type="NCBI Taxonomy" id="206335"/>
    <lineage>
        <taxon>Eukaryota</taxon>
        <taxon>Fungi</taxon>
        <taxon>Dikarya</taxon>
        <taxon>Basidiomycota</taxon>
        <taxon>Agaricomycotina</taxon>
        <taxon>Agaricomycetes</taxon>
        <taxon>Agaricomycetidae</taxon>
        <taxon>Agaricales</taxon>
        <taxon>Marasmiineae</taxon>
        <taxon>Omphalotaceae</taxon>
        <taxon>Rhodocollybia</taxon>
    </lineage>
</organism>
<dbReference type="Proteomes" id="UP000772434">
    <property type="component" value="Unassembled WGS sequence"/>
</dbReference>
<dbReference type="SUPFAM" id="SSF48576">
    <property type="entry name" value="Terpenoid synthases"/>
    <property type="match status" value="1"/>
</dbReference>
<comment type="caution">
    <text evidence="1">The sequence shown here is derived from an EMBL/GenBank/DDBJ whole genome shotgun (WGS) entry which is preliminary data.</text>
</comment>
<sequence>MASFTSHPVDTIDIPSYFSSFPVRSCESEAFPTIQKALKNTISRCTAPGSKERRKAEYRHANPAGNLFGLCLTLCRADRIGYVAQLIEFLCIVDDVMEDLPFAEAIIEHELLRQALHEEHDDDHYTSQVFNGLKDFLRDLRVELTRDSDPSNLTLLHTLDISLQHRDSVDTEFQSLEDYIPYRKMNFDFECVFIQFYNMQ</sequence>
<accession>A0A9P5PM67</accession>
<keyword evidence="2" id="KW-1185">Reference proteome</keyword>
<proteinExistence type="predicted"/>